<dbReference type="InterPro" id="IPR051687">
    <property type="entry name" value="Peroxisomal_Beta-Oxidation"/>
</dbReference>
<dbReference type="PROSITE" id="PS00061">
    <property type="entry name" value="ADH_SHORT"/>
    <property type="match status" value="1"/>
</dbReference>
<comment type="similarity">
    <text evidence="1">Belongs to the short-chain dehydrogenases/reductases (SDR) family.</text>
</comment>
<dbReference type="PRINTS" id="PR00081">
    <property type="entry name" value="GDHRDH"/>
</dbReference>
<dbReference type="InterPro" id="IPR020904">
    <property type="entry name" value="Sc_DH/Rdtase_CS"/>
</dbReference>
<sequence length="226" mass="23704">MGDRLKGKVAVVTGGGRGIGRAEALLFAEEGAKVVVNDLGSEPDGSGKSTSPADDVVKEIKDKGGEAVANHDTVATTEGGENIIKSAIDAFGRLDILVNNAGLYRDRMIYNMSPEEWDIVLKVDLYGLYNCTKPACVIFRQQRSGCIINTSSEAGLGNLGQANYSAAKEGAIGFTRTVARDMGRYGVTCNAVRPRAATRITVSPELQAAIEKAKAEGTALPPGADV</sequence>
<dbReference type="EMBL" id="BARS01043668">
    <property type="protein sequence ID" value="GAG41256.1"/>
    <property type="molecule type" value="Genomic_DNA"/>
</dbReference>
<evidence type="ECO:0000256" key="1">
    <source>
        <dbReference type="ARBA" id="ARBA00006484"/>
    </source>
</evidence>
<dbReference type="PRINTS" id="PR00080">
    <property type="entry name" value="SDRFAMILY"/>
</dbReference>
<accession>X0YXF3</accession>
<dbReference type="AlphaFoldDB" id="X0YXF3"/>
<dbReference type="PANTHER" id="PTHR45024">
    <property type="entry name" value="DEHYDROGENASES, SHORT CHAIN"/>
    <property type="match status" value="1"/>
</dbReference>
<keyword evidence="2" id="KW-0560">Oxidoreductase</keyword>
<gene>
    <name evidence="3" type="ORF">S01H1_66070</name>
</gene>
<dbReference type="InterPro" id="IPR002347">
    <property type="entry name" value="SDR_fam"/>
</dbReference>
<evidence type="ECO:0000313" key="3">
    <source>
        <dbReference type="EMBL" id="GAG41256.1"/>
    </source>
</evidence>
<organism evidence="3">
    <name type="scientific">marine sediment metagenome</name>
    <dbReference type="NCBI Taxonomy" id="412755"/>
    <lineage>
        <taxon>unclassified sequences</taxon>
        <taxon>metagenomes</taxon>
        <taxon>ecological metagenomes</taxon>
    </lineage>
</organism>
<reference evidence="3" key="1">
    <citation type="journal article" date="2014" name="Front. Microbiol.">
        <title>High frequency of phylogenetically diverse reductive dehalogenase-homologous genes in deep subseafloor sedimentary metagenomes.</title>
        <authorList>
            <person name="Kawai M."/>
            <person name="Futagami T."/>
            <person name="Toyoda A."/>
            <person name="Takaki Y."/>
            <person name="Nishi S."/>
            <person name="Hori S."/>
            <person name="Arai W."/>
            <person name="Tsubouchi T."/>
            <person name="Morono Y."/>
            <person name="Uchiyama I."/>
            <person name="Ito T."/>
            <person name="Fujiyama A."/>
            <person name="Inagaki F."/>
            <person name="Takami H."/>
        </authorList>
    </citation>
    <scope>NUCLEOTIDE SEQUENCE</scope>
    <source>
        <strain evidence="3">Expedition CK06-06</strain>
    </source>
</reference>
<protein>
    <recommendedName>
        <fullName evidence="4">SDR family NAD(P)-dependent oxidoreductase</fullName>
    </recommendedName>
</protein>
<dbReference type="PANTHER" id="PTHR45024:SF2">
    <property type="entry name" value="SCP2 DOMAIN-CONTAINING PROTEIN"/>
    <property type="match status" value="1"/>
</dbReference>
<dbReference type="SUPFAM" id="SSF51735">
    <property type="entry name" value="NAD(P)-binding Rossmann-fold domains"/>
    <property type="match status" value="1"/>
</dbReference>
<dbReference type="Pfam" id="PF00106">
    <property type="entry name" value="adh_short"/>
    <property type="match status" value="1"/>
</dbReference>
<feature type="non-terminal residue" evidence="3">
    <location>
        <position position="226"/>
    </location>
</feature>
<evidence type="ECO:0000256" key="2">
    <source>
        <dbReference type="ARBA" id="ARBA00023002"/>
    </source>
</evidence>
<proteinExistence type="inferred from homology"/>
<dbReference type="GO" id="GO:0016491">
    <property type="term" value="F:oxidoreductase activity"/>
    <property type="evidence" value="ECO:0007669"/>
    <property type="project" value="UniProtKB-KW"/>
</dbReference>
<comment type="caution">
    <text evidence="3">The sequence shown here is derived from an EMBL/GenBank/DDBJ whole genome shotgun (WGS) entry which is preliminary data.</text>
</comment>
<evidence type="ECO:0008006" key="4">
    <source>
        <dbReference type="Google" id="ProtNLM"/>
    </source>
</evidence>
<dbReference type="Gene3D" id="3.40.50.720">
    <property type="entry name" value="NAD(P)-binding Rossmann-like Domain"/>
    <property type="match status" value="1"/>
</dbReference>
<name>X0YXF3_9ZZZZ</name>
<dbReference type="InterPro" id="IPR036291">
    <property type="entry name" value="NAD(P)-bd_dom_sf"/>
</dbReference>